<dbReference type="AlphaFoldDB" id="A0A518B1A1"/>
<name>A0A518B1A1_9BACT</name>
<feature type="region of interest" description="Disordered" evidence="1">
    <location>
        <begin position="73"/>
        <end position="115"/>
    </location>
</feature>
<evidence type="ECO:0000313" key="2">
    <source>
        <dbReference type="EMBL" id="QDU60759.1"/>
    </source>
</evidence>
<evidence type="ECO:0008006" key="4">
    <source>
        <dbReference type="Google" id="ProtNLM"/>
    </source>
</evidence>
<sequence>MRIKLTHNLRQQVRLVQSVKLTVEKQRPEILQAIGIQVTSLVQRDFEEKSRGRAGRLDGVKWLDLTDDYAKRKAAKGDNTPAPQRKKRKKSRPNNTKGTTFVSARSQQSRSSRNLGRSLVASGTITIGIDNGKLSDAINAGYEKIGSVNGRTVTLEVNKVNMEVRREYAPYFDAERPIFPKVLPIDEVRKLERIAGKAYEAIIKRLER</sequence>
<organism evidence="2 3">
    <name type="scientific">Kolteria novifilia</name>
    <dbReference type="NCBI Taxonomy" id="2527975"/>
    <lineage>
        <taxon>Bacteria</taxon>
        <taxon>Pseudomonadati</taxon>
        <taxon>Planctomycetota</taxon>
        <taxon>Planctomycetia</taxon>
        <taxon>Kolteriales</taxon>
        <taxon>Kolteriaceae</taxon>
        <taxon>Kolteria</taxon>
    </lineage>
</organism>
<gene>
    <name evidence="2" type="ORF">Pan216_16100</name>
</gene>
<evidence type="ECO:0000313" key="3">
    <source>
        <dbReference type="Proteomes" id="UP000317093"/>
    </source>
</evidence>
<feature type="compositionally biased region" description="Low complexity" evidence="1">
    <location>
        <begin position="103"/>
        <end position="115"/>
    </location>
</feature>
<dbReference type="Proteomes" id="UP000317093">
    <property type="component" value="Chromosome"/>
</dbReference>
<proteinExistence type="predicted"/>
<evidence type="ECO:0000256" key="1">
    <source>
        <dbReference type="SAM" id="MobiDB-lite"/>
    </source>
</evidence>
<dbReference type="KEGG" id="knv:Pan216_16100"/>
<reference evidence="2 3" key="1">
    <citation type="submission" date="2019-02" db="EMBL/GenBank/DDBJ databases">
        <title>Deep-cultivation of Planctomycetes and their phenomic and genomic characterization uncovers novel biology.</title>
        <authorList>
            <person name="Wiegand S."/>
            <person name="Jogler M."/>
            <person name="Boedeker C."/>
            <person name="Pinto D."/>
            <person name="Vollmers J."/>
            <person name="Rivas-Marin E."/>
            <person name="Kohn T."/>
            <person name="Peeters S.H."/>
            <person name="Heuer A."/>
            <person name="Rast P."/>
            <person name="Oberbeckmann S."/>
            <person name="Bunk B."/>
            <person name="Jeske O."/>
            <person name="Meyerdierks A."/>
            <person name="Storesund J.E."/>
            <person name="Kallscheuer N."/>
            <person name="Luecker S."/>
            <person name="Lage O.M."/>
            <person name="Pohl T."/>
            <person name="Merkel B.J."/>
            <person name="Hornburger P."/>
            <person name="Mueller R.-W."/>
            <person name="Bruemmer F."/>
            <person name="Labrenz M."/>
            <person name="Spormann A.M."/>
            <person name="Op den Camp H."/>
            <person name="Overmann J."/>
            <person name="Amann R."/>
            <person name="Jetten M.S.M."/>
            <person name="Mascher T."/>
            <person name="Medema M.H."/>
            <person name="Devos D.P."/>
            <person name="Kaster A.-K."/>
            <person name="Ovreas L."/>
            <person name="Rohde M."/>
            <person name="Galperin M.Y."/>
            <person name="Jogler C."/>
        </authorList>
    </citation>
    <scope>NUCLEOTIDE SEQUENCE [LARGE SCALE GENOMIC DNA]</scope>
    <source>
        <strain evidence="2 3">Pan216</strain>
    </source>
</reference>
<dbReference type="OrthoDB" id="9954452at2"/>
<dbReference type="EMBL" id="CP036279">
    <property type="protein sequence ID" value="QDU60759.1"/>
    <property type="molecule type" value="Genomic_DNA"/>
</dbReference>
<dbReference type="RefSeq" id="WP_145257105.1">
    <property type="nucleotide sequence ID" value="NZ_CP036279.1"/>
</dbReference>
<feature type="compositionally biased region" description="Polar residues" evidence="1">
    <location>
        <begin position="93"/>
        <end position="102"/>
    </location>
</feature>
<accession>A0A518B1A1</accession>
<keyword evidence="3" id="KW-1185">Reference proteome</keyword>
<protein>
    <recommendedName>
        <fullName evidence="4">Phage virion morphogenesis family protein</fullName>
    </recommendedName>
</protein>